<dbReference type="EMBL" id="BAABHW010000002">
    <property type="protein sequence ID" value="GAA5074933.1"/>
    <property type="molecule type" value="Genomic_DNA"/>
</dbReference>
<keyword evidence="2" id="KW-1185">Reference proteome</keyword>
<evidence type="ECO:0000313" key="1">
    <source>
        <dbReference type="EMBL" id="GAA5074933.1"/>
    </source>
</evidence>
<dbReference type="InterPro" id="IPR023157">
    <property type="entry name" value="AGR-C-984p-like_sf"/>
</dbReference>
<dbReference type="SUPFAM" id="SSF158837">
    <property type="entry name" value="AGR C 984p-like"/>
    <property type="match status" value="1"/>
</dbReference>
<accession>A0ABP9LEI2</accession>
<dbReference type="InterPro" id="IPR010626">
    <property type="entry name" value="DUF1217"/>
</dbReference>
<protein>
    <submittedName>
        <fullName evidence="1">DUF1217 domain-containing protein</fullName>
    </submittedName>
</protein>
<evidence type="ECO:0000313" key="2">
    <source>
        <dbReference type="Proteomes" id="UP001499910"/>
    </source>
</evidence>
<gene>
    <name evidence="1" type="ORF">GCM10023209_22510</name>
</gene>
<dbReference type="Gene3D" id="1.10.3700.10">
    <property type="entry name" value="AGR C 984p-like"/>
    <property type="match status" value="1"/>
</dbReference>
<reference evidence="2" key="1">
    <citation type="journal article" date="2019" name="Int. J. Syst. Evol. Microbiol.">
        <title>The Global Catalogue of Microorganisms (GCM) 10K type strain sequencing project: providing services to taxonomists for standard genome sequencing and annotation.</title>
        <authorList>
            <consortium name="The Broad Institute Genomics Platform"/>
            <consortium name="The Broad Institute Genome Sequencing Center for Infectious Disease"/>
            <person name="Wu L."/>
            <person name="Ma J."/>
        </authorList>
    </citation>
    <scope>NUCLEOTIDE SEQUENCE [LARGE SCALE GENOMIC DNA]</scope>
    <source>
        <strain evidence="2">JCM 18015</strain>
    </source>
</reference>
<dbReference type="RefSeq" id="WP_259553881.1">
    <property type="nucleotide sequence ID" value="NZ_BAABHW010000002.1"/>
</dbReference>
<organism evidence="1 2">
    <name type="scientific">[Roseibacterium] beibuensis</name>
    <dbReference type="NCBI Taxonomy" id="1193142"/>
    <lineage>
        <taxon>Bacteria</taxon>
        <taxon>Pseudomonadati</taxon>
        <taxon>Pseudomonadota</taxon>
        <taxon>Alphaproteobacteria</taxon>
        <taxon>Rhodobacterales</taxon>
        <taxon>Roseobacteraceae</taxon>
        <taxon>Roseicyclus</taxon>
    </lineage>
</organism>
<comment type="caution">
    <text evidence="1">The sequence shown here is derived from an EMBL/GenBank/DDBJ whole genome shotgun (WGS) entry which is preliminary data.</text>
</comment>
<dbReference type="Proteomes" id="UP001499910">
    <property type="component" value="Unassembled WGS sequence"/>
</dbReference>
<proteinExistence type="predicted"/>
<dbReference type="Pfam" id="PF06748">
    <property type="entry name" value="DUF1217"/>
    <property type="match status" value="1"/>
</dbReference>
<name>A0ABP9LEI2_9RHOB</name>
<sequence length="263" mass="28547">MTPIVPLGGYAGWRFLSASLDAQVARFADSPVQARDRAYFRETIGSITSAAELVADYRLRRVALSAFGLQDDMANRAFIERVLADGVVEEDALANKLADTRYREFSEAFGFGSPLPPRTQMPGFADKILAKFDRQAFEVAVGEQDDDMRLALNAARALPELAESGVSDTTAWLTILGTPPLRSVFETALGLPSGIATLDLDRQVEDFRDAASRVLGSAEIAQFSDPARVEDLMRNFTLRAQLSNGPSMTTPGYAAMTLLASMV</sequence>